<reference evidence="1 2" key="1">
    <citation type="submission" date="2019-06" db="EMBL/GenBank/DDBJ databases">
        <title>Genomic Encyclopedia of Archaeal and Bacterial Type Strains, Phase II (KMG-II): from individual species to whole genera.</title>
        <authorList>
            <person name="Goeker M."/>
        </authorList>
    </citation>
    <scope>NUCLEOTIDE SEQUENCE [LARGE SCALE GENOMIC DNA]</scope>
    <source>
        <strain evidence="1 2">DSM 18423</strain>
    </source>
</reference>
<comment type="caution">
    <text evidence="1">The sequence shown here is derived from an EMBL/GenBank/DDBJ whole genome shotgun (WGS) entry which is preliminary data.</text>
</comment>
<dbReference type="AlphaFoldDB" id="A0A543K420"/>
<evidence type="ECO:0000313" key="1">
    <source>
        <dbReference type="EMBL" id="TQM89820.1"/>
    </source>
</evidence>
<sequence length="79" mass="8986">MVRSFGLLNFTGRQRHDDRLLSPNAADAMLRFHRRLSAHWAYHWLAPDTLSAADIGCFRPEHSDARNSGFLFASPFGID</sequence>
<dbReference type="EMBL" id="VFPT01000004">
    <property type="protein sequence ID" value="TQM89820.1"/>
    <property type="molecule type" value="Genomic_DNA"/>
</dbReference>
<protein>
    <submittedName>
        <fullName evidence="1">Uncharacterized protein</fullName>
    </submittedName>
</protein>
<dbReference type="Proteomes" id="UP000320582">
    <property type="component" value="Unassembled WGS sequence"/>
</dbReference>
<proteinExistence type="predicted"/>
<accession>A0A543K420</accession>
<keyword evidence="2" id="KW-1185">Reference proteome</keyword>
<name>A0A543K420_9RHOB</name>
<organism evidence="1 2">
    <name type="scientific">Roseinatronobacter monicus</name>
    <dbReference type="NCBI Taxonomy" id="393481"/>
    <lineage>
        <taxon>Bacteria</taxon>
        <taxon>Pseudomonadati</taxon>
        <taxon>Pseudomonadota</taxon>
        <taxon>Alphaproteobacteria</taxon>
        <taxon>Rhodobacterales</taxon>
        <taxon>Paracoccaceae</taxon>
        <taxon>Roseinatronobacter</taxon>
    </lineage>
</organism>
<gene>
    <name evidence="1" type="ORF">BD293_4127</name>
</gene>
<evidence type="ECO:0000313" key="2">
    <source>
        <dbReference type="Proteomes" id="UP000320582"/>
    </source>
</evidence>